<feature type="domain" description="FAD-binding" evidence="1">
    <location>
        <begin position="3"/>
        <end position="173"/>
    </location>
</feature>
<dbReference type="SUPFAM" id="SSF51905">
    <property type="entry name" value="FAD/NAD(P)-binding domain"/>
    <property type="match status" value="1"/>
</dbReference>
<accession>L9WWK8</accession>
<dbReference type="OrthoDB" id="299107at2157"/>
<dbReference type="InterPro" id="IPR002938">
    <property type="entry name" value="FAD-bd"/>
</dbReference>
<keyword evidence="3" id="KW-1185">Reference proteome</keyword>
<evidence type="ECO:0000313" key="2">
    <source>
        <dbReference type="EMBL" id="ELY53807.1"/>
    </source>
</evidence>
<sequence>MERVDVAIVGGGPAGACAAERAAAHGAETVLFEQGVPREDRDELGPDSTDAAGMLDYWIDIMDFDYREIPDDVIHQELEATEFVGPSNRLELTTTGMEADYPRFGYTFHRARMDDWLHERAANAGADLRVGTGVKSLETDLRASSPKGPTHTLTLSDGDQLEAQYVVLADGPQRRITLDALDQFTPPGRSVSDHLSPPEANHIAYQEYREFPPELFEEDRLKFWWGYMPGETAYPWVFPNDGTVARVGLTMPIGMTLEDVSDPASYALLEPADDQLPSGAEYIRRLLEQEYGDEYDIEEDIPIVEDRGKSRGTETYPISSTRPIDSPVGANIAVAGGAMGTTSAFHEGGYHVAVRTGKIAGRLAATDSLENYNEVWKRAIGDEIIRNVAFADIVAEYEPDDWDQAFEVINGMQGSGTDTAILEQTYSAGIGATRLLAAYKKRKFSYRDGRYVQLSEDEYFY</sequence>
<organism evidence="2 3">
    <name type="scientific">Natronococcus amylolyticus DSM 10524</name>
    <dbReference type="NCBI Taxonomy" id="1227497"/>
    <lineage>
        <taxon>Archaea</taxon>
        <taxon>Methanobacteriati</taxon>
        <taxon>Methanobacteriota</taxon>
        <taxon>Stenosarchaea group</taxon>
        <taxon>Halobacteria</taxon>
        <taxon>Halobacteriales</taxon>
        <taxon>Natrialbaceae</taxon>
        <taxon>Natronococcus</taxon>
    </lineage>
</organism>
<gene>
    <name evidence="2" type="ORF">C491_20901</name>
</gene>
<dbReference type="EMBL" id="AOIB01000040">
    <property type="protein sequence ID" value="ELY53807.1"/>
    <property type="molecule type" value="Genomic_DNA"/>
</dbReference>
<dbReference type="PATRIC" id="fig|1227497.3.peg.4289"/>
<dbReference type="Gene3D" id="3.50.50.60">
    <property type="entry name" value="FAD/NAD(P)-binding domain"/>
    <property type="match status" value="1"/>
</dbReference>
<dbReference type="eggNOG" id="arCOG00570">
    <property type="taxonomic scope" value="Archaea"/>
</dbReference>
<dbReference type="InterPro" id="IPR050407">
    <property type="entry name" value="Geranylgeranyl_reductase"/>
</dbReference>
<comment type="caution">
    <text evidence="2">The sequence shown here is derived from an EMBL/GenBank/DDBJ whole genome shotgun (WGS) entry which is preliminary data.</text>
</comment>
<dbReference type="GO" id="GO:0071949">
    <property type="term" value="F:FAD binding"/>
    <property type="evidence" value="ECO:0007669"/>
    <property type="project" value="InterPro"/>
</dbReference>
<dbReference type="InterPro" id="IPR036188">
    <property type="entry name" value="FAD/NAD-bd_sf"/>
</dbReference>
<dbReference type="PANTHER" id="PTHR42685">
    <property type="entry name" value="GERANYLGERANYL DIPHOSPHATE REDUCTASE"/>
    <property type="match status" value="1"/>
</dbReference>
<dbReference type="Proteomes" id="UP000011688">
    <property type="component" value="Unassembled WGS sequence"/>
</dbReference>
<evidence type="ECO:0000259" key="1">
    <source>
        <dbReference type="Pfam" id="PF01494"/>
    </source>
</evidence>
<reference evidence="2 3" key="1">
    <citation type="journal article" date="2014" name="PLoS Genet.">
        <title>Phylogenetically driven sequencing of extremely halophilic archaea reveals strategies for static and dynamic osmo-response.</title>
        <authorList>
            <person name="Becker E.A."/>
            <person name="Seitzer P.M."/>
            <person name="Tritt A."/>
            <person name="Larsen D."/>
            <person name="Krusor M."/>
            <person name="Yao A.I."/>
            <person name="Wu D."/>
            <person name="Madern D."/>
            <person name="Eisen J.A."/>
            <person name="Darling A.E."/>
            <person name="Facciotti M.T."/>
        </authorList>
    </citation>
    <scope>NUCLEOTIDE SEQUENCE [LARGE SCALE GENOMIC DNA]</scope>
    <source>
        <strain evidence="2 3">DSM 10524</strain>
    </source>
</reference>
<dbReference type="RefSeq" id="WP_005559783.1">
    <property type="nucleotide sequence ID" value="NZ_AOIB01000040.1"/>
</dbReference>
<dbReference type="STRING" id="1227497.C491_20901"/>
<proteinExistence type="predicted"/>
<name>L9WWK8_9EURY</name>
<evidence type="ECO:0000313" key="3">
    <source>
        <dbReference type="Proteomes" id="UP000011688"/>
    </source>
</evidence>
<dbReference type="AlphaFoldDB" id="L9WWK8"/>
<dbReference type="PANTHER" id="PTHR42685:SF21">
    <property type="entry name" value="DEHYDROGENASE (FLAVOPROTEIN)-LIKE PROTEIN"/>
    <property type="match status" value="1"/>
</dbReference>
<protein>
    <submittedName>
        <fullName evidence="2">FAD-dependent pyridine nucleotide-disulfide oxidoreductase</fullName>
    </submittedName>
</protein>
<dbReference type="PRINTS" id="PR00420">
    <property type="entry name" value="RNGMNOXGNASE"/>
</dbReference>
<dbReference type="Pfam" id="PF01494">
    <property type="entry name" value="FAD_binding_3"/>
    <property type="match status" value="1"/>
</dbReference>